<proteinExistence type="predicted"/>
<gene>
    <name evidence="2" type="ORF">LCGC14_1950330</name>
</gene>
<evidence type="ECO:0000256" key="1">
    <source>
        <dbReference type="SAM" id="MobiDB-lite"/>
    </source>
</evidence>
<name>A0A0F9FHL4_9ZZZZ</name>
<comment type="caution">
    <text evidence="2">The sequence shown here is derived from an EMBL/GenBank/DDBJ whole genome shotgun (WGS) entry which is preliminary data.</text>
</comment>
<accession>A0A0F9FHL4</accession>
<protein>
    <submittedName>
        <fullName evidence="2">Uncharacterized protein</fullName>
    </submittedName>
</protein>
<organism evidence="2">
    <name type="scientific">marine sediment metagenome</name>
    <dbReference type="NCBI Taxonomy" id="412755"/>
    <lineage>
        <taxon>unclassified sequences</taxon>
        <taxon>metagenomes</taxon>
        <taxon>ecological metagenomes</taxon>
    </lineage>
</organism>
<sequence length="105" mass="11303">MSKANPAVSTVTKVKEGRHTYQYDLSDGKLVIEYRHGKKVPVRVVFGEFSLAELRKLLVGTLPAAAALAVVERPPGSIPKEGIQGEETAEGLLRTPDGVESGMEE</sequence>
<dbReference type="EMBL" id="LAZR01021276">
    <property type="protein sequence ID" value="KKL85879.1"/>
    <property type="molecule type" value="Genomic_DNA"/>
</dbReference>
<reference evidence="2" key="1">
    <citation type="journal article" date="2015" name="Nature">
        <title>Complex archaea that bridge the gap between prokaryotes and eukaryotes.</title>
        <authorList>
            <person name="Spang A."/>
            <person name="Saw J.H."/>
            <person name="Jorgensen S.L."/>
            <person name="Zaremba-Niedzwiedzka K."/>
            <person name="Martijn J."/>
            <person name="Lind A.E."/>
            <person name="van Eijk R."/>
            <person name="Schleper C."/>
            <person name="Guy L."/>
            <person name="Ettema T.J."/>
        </authorList>
    </citation>
    <scope>NUCLEOTIDE SEQUENCE</scope>
</reference>
<feature type="region of interest" description="Disordered" evidence="1">
    <location>
        <begin position="76"/>
        <end position="105"/>
    </location>
</feature>
<evidence type="ECO:0000313" key="2">
    <source>
        <dbReference type="EMBL" id="KKL85879.1"/>
    </source>
</evidence>
<dbReference type="AlphaFoldDB" id="A0A0F9FHL4"/>